<evidence type="ECO:0000313" key="3">
    <source>
        <dbReference type="Proteomes" id="UP000176504"/>
    </source>
</evidence>
<protein>
    <recommendedName>
        <fullName evidence="4">YHYH domain-containing protein</fullName>
    </recommendedName>
</protein>
<dbReference type="AlphaFoldDB" id="A0A1F4VD87"/>
<name>A0A1F4VD87_UNCKA</name>
<accession>A0A1F4VD87</accession>
<dbReference type="EMBL" id="MEVI01000003">
    <property type="protein sequence ID" value="OGC55104.1"/>
    <property type="molecule type" value="Genomic_DNA"/>
</dbReference>
<evidence type="ECO:0008006" key="4">
    <source>
        <dbReference type="Google" id="ProtNLM"/>
    </source>
</evidence>
<comment type="caution">
    <text evidence="2">The sequence shown here is derived from an EMBL/GenBank/DDBJ whole genome shotgun (WGS) entry which is preliminary data.</text>
</comment>
<keyword evidence="1" id="KW-0732">Signal</keyword>
<organism evidence="2 3">
    <name type="scientific">candidate division WWE3 bacterium RIFCSPLOWO2_01_FULL_41_18</name>
    <dbReference type="NCBI Taxonomy" id="1802625"/>
    <lineage>
        <taxon>Bacteria</taxon>
        <taxon>Katanobacteria</taxon>
    </lineage>
</organism>
<evidence type="ECO:0000256" key="1">
    <source>
        <dbReference type="SAM" id="SignalP"/>
    </source>
</evidence>
<feature type="chain" id="PRO_5009514970" description="YHYH domain-containing protein" evidence="1">
    <location>
        <begin position="26"/>
        <end position="60"/>
    </location>
</feature>
<sequence>MVLKAVSVIVLISAAFLLLTQGVFAARGGKVDANGCKPGWGFGDKNHCHSGPPGSVQPHP</sequence>
<gene>
    <name evidence="2" type="ORF">A3A78_03955</name>
</gene>
<feature type="signal peptide" evidence="1">
    <location>
        <begin position="1"/>
        <end position="25"/>
    </location>
</feature>
<evidence type="ECO:0000313" key="2">
    <source>
        <dbReference type="EMBL" id="OGC55104.1"/>
    </source>
</evidence>
<proteinExistence type="predicted"/>
<dbReference type="Proteomes" id="UP000176504">
    <property type="component" value="Unassembled WGS sequence"/>
</dbReference>
<reference evidence="2 3" key="1">
    <citation type="journal article" date="2016" name="Nat. Commun.">
        <title>Thousands of microbial genomes shed light on interconnected biogeochemical processes in an aquifer system.</title>
        <authorList>
            <person name="Anantharaman K."/>
            <person name="Brown C.T."/>
            <person name="Hug L.A."/>
            <person name="Sharon I."/>
            <person name="Castelle C.J."/>
            <person name="Probst A.J."/>
            <person name="Thomas B.C."/>
            <person name="Singh A."/>
            <person name="Wilkins M.J."/>
            <person name="Karaoz U."/>
            <person name="Brodie E.L."/>
            <person name="Williams K.H."/>
            <person name="Hubbard S.S."/>
            <person name="Banfield J.F."/>
        </authorList>
    </citation>
    <scope>NUCLEOTIDE SEQUENCE [LARGE SCALE GENOMIC DNA]</scope>
</reference>